<accession>A0ABV4WXN2</accession>
<dbReference type="EMBL" id="JBHFNQ010000002">
    <property type="protein sequence ID" value="MFB2875260.1"/>
    <property type="molecule type" value="Genomic_DNA"/>
</dbReference>
<comment type="caution">
    <text evidence="1">The sequence shown here is derived from an EMBL/GenBank/DDBJ whole genome shotgun (WGS) entry which is preliminary data.</text>
</comment>
<organism evidence="1 2">
    <name type="scientific">Floridaenema aerugineum BLCC-F46</name>
    <dbReference type="NCBI Taxonomy" id="3153654"/>
    <lineage>
        <taxon>Bacteria</taxon>
        <taxon>Bacillati</taxon>
        <taxon>Cyanobacteriota</taxon>
        <taxon>Cyanophyceae</taxon>
        <taxon>Oscillatoriophycideae</taxon>
        <taxon>Aerosakkonematales</taxon>
        <taxon>Aerosakkonemataceae</taxon>
        <taxon>Floridanema</taxon>
        <taxon>Floridanema aerugineum</taxon>
    </lineage>
</organism>
<proteinExistence type="predicted"/>
<dbReference type="RefSeq" id="WP_413268429.1">
    <property type="nucleotide sequence ID" value="NZ_JBHFNQ010000002.1"/>
</dbReference>
<evidence type="ECO:0000313" key="1">
    <source>
        <dbReference type="EMBL" id="MFB2875260.1"/>
    </source>
</evidence>
<evidence type="ECO:0000313" key="2">
    <source>
        <dbReference type="Proteomes" id="UP001576774"/>
    </source>
</evidence>
<reference evidence="1 2" key="1">
    <citation type="submission" date="2024-09" db="EMBL/GenBank/DDBJ databases">
        <title>Floridaenema gen nov. (Aerosakkonemataceae, Aerosakkonematales ord. nov., Cyanobacteria) from benthic tropical and subtropical fresh waters, with the description of four new species.</title>
        <authorList>
            <person name="Moretto J.A."/>
            <person name="Berthold D.E."/>
            <person name="Lefler F.W."/>
            <person name="Huang I.-S."/>
            <person name="Laughinghouse H. IV."/>
        </authorList>
    </citation>
    <scope>NUCLEOTIDE SEQUENCE [LARGE SCALE GENOMIC DNA]</scope>
    <source>
        <strain evidence="1 2">BLCC-F46</strain>
    </source>
</reference>
<sequence length="160" mass="17372">MNPSPLPSNYTDLVNLYGQPSQAGFGSAVFDEIIEPGTDLEPIALRYYQHFVGKLWEQFGADAWMSTWKQVYARTGDVTPDIVAELRAIADPAAAHFVPVLLLADTDDRTKAEQALAAVFDNSQVSDLRVYAIGDGAALSGLLVAGYRPNEITILISLID</sequence>
<gene>
    <name evidence="1" type="ORF">ACE1CC_00045</name>
</gene>
<name>A0ABV4WXN2_9CYAN</name>
<protein>
    <submittedName>
        <fullName evidence="1">Uncharacterized protein</fullName>
    </submittedName>
</protein>
<keyword evidence="2" id="KW-1185">Reference proteome</keyword>
<dbReference type="Proteomes" id="UP001576774">
    <property type="component" value="Unassembled WGS sequence"/>
</dbReference>